<dbReference type="PROSITE" id="PS00965">
    <property type="entry name" value="PMI_I_1"/>
    <property type="match status" value="1"/>
</dbReference>
<dbReference type="GO" id="GO:0008270">
    <property type="term" value="F:zinc ion binding"/>
    <property type="evidence" value="ECO:0007669"/>
    <property type="project" value="InterPro"/>
</dbReference>
<evidence type="ECO:0000256" key="1">
    <source>
        <dbReference type="ARBA" id="ARBA00000757"/>
    </source>
</evidence>
<feature type="binding site" evidence="9">
    <location>
        <position position="140"/>
    </location>
    <ligand>
        <name>Zn(2+)</name>
        <dbReference type="ChEBI" id="CHEBI:29105"/>
    </ligand>
</feature>
<evidence type="ECO:0000256" key="9">
    <source>
        <dbReference type="PIRSR" id="PIRSR001480-2"/>
    </source>
</evidence>
<feature type="active site" evidence="8">
    <location>
        <position position="288"/>
    </location>
</feature>
<evidence type="ECO:0000259" key="10">
    <source>
        <dbReference type="Pfam" id="PF20511"/>
    </source>
</evidence>
<dbReference type="GO" id="GO:0005829">
    <property type="term" value="C:cytosol"/>
    <property type="evidence" value="ECO:0007669"/>
    <property type="project" value="TreeGrafter"/>
</dbReference>
<dbReference type="GO" id="GO:0004476">
    <property type="term" value="F:mannose-6-phosphate isomerase activity"/>
    <property type="evidence" value="ECO:0007669"/>
    <property type="project" value="UniProtKB-EC"/>
</dbReference>
<dbReference type="AlphaFoldDB" id="I7MMI6"/>
<keyword evidence="6 9" id="KW-0862">Zinc</keyword>
<keyword evidence="7 12" id="KW-0413">Isomerase</keyword>
<dbReference type="PANTHER" id="PTHR10309">
    <property type="entry name" value="MANNOSE-6-PHOSPHATE ISOMERASE"/>
    <property type="match status" value="1"/>
</dbReference>
<keyword evidence="13" id="KW-1185">Reference proteome</keyword>
<evidence type="ECO:0000256" key="2">
    <source>
        <dbReference type="ARBA" id="ARBA00004666"/>
    </source>
</evidence>
<evidence type="ECO:0000256" key="7">
    <source>
        <dbReference type="ARBA" id="ARBA00023235"/>
    </source>
</evidence>
<dbReference type="Pfam" id="PF20512">
    <property type="entry name" value="PMI_typeI_hel"/>
    <property type="match status" value="1"/>
</dbReference>
<dbReference type="InParanoid" id="I7MMI6"/>
<comment type="pathway">
    <text evidence="2">Nucleotide-sugar biosynthesis; GDP-alpha-D-mannose biosynthesis; alpha-D-mannose 1-phosphate from D-fructose 6-phosphate: step 1/2.</text>
</comment>
<dbReference type="OrthoDB" id="6605218at2759"/>
<dbReference type="KEGG" id="tet:TTHERM_00684730"/>
<dbReference type="InterPro" id="IPR011051">
    <property type="entry name" value="RmlC_Cupin_sf"/>
</dbReference>
<dbReference type="InterPro" id="IPR014710">
    <property type="entry name" value="RmlC-like_jellyroll"/>
</dbReference>
<proteinExistence type="inferred from homology"/>
<dbReference type="SUPFAM" id="SSF51182">
    <property type="entry name" value="RmlC-like cupins"/>
    <property type="match status" value="1"/>
</dbReference>
<feature type="domain" description="Phosphomannose isomerase type I helical insertion" evidence="11">
    <location>
        <begin position="178"/>
        <end position="250"/>
    </location>
</feature>
<comment type="catalytic activity">
    <reaction evidence="1">
        <text>D-mannose 6-phosphate = D-fructose 6-phosphate</text>
        <dbReference type="Rhea" id="RHEA:12356"/>
        <dbReference type="ChEBI" id="CHEBI:58735"/>
        <dbReference type="ChEBI" id="CHEBI:61527"/>
        <dbReference type="EC" id="5.3.1.8"/>
    </reaction>
</comment>
<dbReference type="GO" id="GO:0005975">
    <property type="term" value="P:carbohydrate metabolic process"/>
    <property type="evidence" value="ECO:0007669"/>
    <property type="project" value="InterPro"/>
</dbReference>
<dbReference type="RefSeq" id="XP_001025174.1">
    <property type="nucleotide sequence ID" value="XM_001025174.1"/>
</dbReference>
<dbReference type="InterPro" id="IPR016305">
    <property type="entry name" value="Mannose-6-P_Isomerase"/>
</dbReference>
<dbReference type="eggNOG" id="KOG2757">
    <property type="taxonomic scope" value="Eukaryota"/>
</dbReference>
<dbReference type="STRING" id="312017.I7MMI6"/>
<dbReference type="PIRSF" id="PIRSF001480">
    <property type="entry name" value="Mannose-6-phosphate_isomerase"/>
    <property type="match status" value="1"/>
</dbReference>
<dbReference type="PROSITE" id="PS00966">
    <property type="entry name" value="PMI_I_2"/>
    <property type="match status" value="1"/>
</dbReference>
<evidence type="ECO:0000313" key="12">
    <source>
        <dbReference type="EMBL" id="EAS04929.1"/>
    </source>
</evidence>
<dbReference type="Gene3D" id="1.10.441.10">
    <property type="entry name" value="Phosphomannose Isomerase, domain 2"/>
    <property type="match status" value="1"/>
</dbReference>
<dbReference type="InterPro" id="IPR046458">
    <property type="entry name" value="PMI_typeI_hel"/>
</dbReference>
<feature type="binding site" evidence="9">
    <location>
        <position position="115"/>
    </location>
    <ligand>
        <name>Zn(2+)</name>
        <dbReference type="ChEBI" id="CHEBI:29105"/>
    </ligand>
</feature>
<dbReference type="PANTHER" id="PTHR10309:SF0">
    <property type="entry name" value="MANNOSE-6-PHOSPHATE ISOMERASE"/>
    <property type="match status" value="1"/>
</dbReference>
<evidence type="ECO:0000259" key="11">
    <source>
        <dbReference type="Pfam" id="PF20512"/>
    </source>
</evidence>
<dbReference type="OMA" id="DIGLFCG"/>
<evidence type="ECO:0000256" key="3">
    <source>
        <dbReference type="ARBA" id="ARBA00010772"/>
    </source>
</evidence>
<dbReference type="InterPro" id="IPR046457">
    <property type="entry name" value="PMI_typeI_cat"/>
</dbReference>
<evidence type="ECO:0000256" key="5">
    <source>
        <dbReference type="ARBA" id="ARBA00022723"/>
    </source>
</evidence>
<feature type="binding site" evidence="9">
    <location>
        <position position="113"/>
    </location>
    <ligand>
        <name>Zn(2+)</name>
        <dbReference type="ChEBI" id="CHEBI:29105"/>
    </ligand>
</feature>
<evidence type="ECO:0000256" key="8">
    <source>
        <dbReference type="PIRSR" id="PIRSR001480-1"/>
    </source>
</evidence>
<comment type="similarity">
    <text evidence="3">Belongs to the mannose-6-phosphate isomerase type 1 family.</text>
</comment>
<reference evidence="13" key="1">
    <citation type="journal article" date="2006" name="PLoS Biol.">
        <title>Macronuclear genome sequence of the ciliate Tetrahymena thermophila, a model eukaryote.</title>
        <authorList>
            <person name="Eisen J.A."/>
            <person name="Coyne R.S."/>
            <person name="Wu M."/>
            <person name="Wu D."/>
            <person name="Thiagarajan M."/>
            <person name="Wortman J.R."/>
            <person name="Badger J.H."/>
            <person name="Ren Q."/>
            <person name="Amedeo P."/>
            <person name="Jones K.M."/>
            <person name="Tallon L.J."/>
            <person name="Delcher A.L."/>
            <person name="Salzberg S.L."/>
            <person name="Silva J.C."/>
            <person name="Haas B.J."/>
            <person name="Majoros W.H."/>
            <person name="Farzad M."/>
            <person name="Carlton J.M."/>
            <person name="Smith R.K. Jr."/>
            <person name="Garg J."/>
            <person name="Pearlman R.E."/>
            <person name="Karrer K.M."/>
            <person name="Sun L."/>
            <person name="Manning G."/>
            <person name="Elde N.C."/>
            <person name="Turkewitz A.P."/>
            <person name="Asai D.J."/>
            <person name="Wilkes D.E."/>
            <person name="Wang Y."/>
            <person name="Cai H."/>
            <person name="Collins K."/>
            <person name="Stewart B.A."/>
            <person name="Lee S.R."/>
            <person name="Wilamowska K."/>
            <person name="Weinberg Z."/>
            <person name="Ruzzo W.L."/>
            <person name="Wloga D."/>
            <person name="Gaertig J."/>
            <person name="Frankel J."/>
            <person name="Tsao C.-C."/>
            <person name="Gorovsky M.A."/>
            <person name="Keeling P.J."/>
            <person name="Waller R.F."/>
            <person name="Patron N.J."/>
            <person name="Cherry J.M."/>
            <person name="Stover N.A."/>
            <person name="Krieger C.J."/>
            <person name="del Toro C."/>
            <person name="Ryder H.F."/>
            <person name="Williamson S.C."/>
            <person name="Barbeau R.A."/>
            <person name="Hamilton E.P."/>
            <person name="Orias E."/>
        </authorList>
    </citation>
    <scope>NUCLEOTIDE SEQUENCE [LARGE SCALE GENOMIC DNA]</scope>
    <source>
        <strain evidence="13">SB210</strain>
    </source>
</reference>
<dbReference type="InterPro" id="IPR018050">
    <property type="entry name" value="Pmannose_isomerase-type1_CS"/>
</dbReference>
<dbReference type="EC" id="5.3.1.8" evidence="4"/>
<comment type="cofactor">
    <cofactor evidence="9">
        <name>Zn(2+)</name>
        <dbReference type="ChEBI" id="CHEBI:29105"/>
    </cofactor>
    <text evidence="9">Binds 1 zinc ion per subunit.</text>
</comment>
<keyword evidence="5 9" id="KW-0479">Metal-binding</keyword>
<dbReference type="GeneID" id="7830705"/>
<dbReference type="InterPro" id="IPR001250">
    <property type="entry name" value="Man6P_Isoase-1"/>
</dbReference>
<dbReference type="UniPathway" id="UPA00126">
    <property type="reaction ID" value="UER00423"/>
</dbReference>
<gene>
    <name evidence="12" type="ORF">TTHERM_00684730</name>
</gene>
<feature type="binding site" evidence="9">
    <location>
        <position position="269"/>
    </location>
    <ligand>
        <name>Zn(2+)</name>
        <dbReference type="ChEBI" id="CHEBI:29105"/>
    </ligand>
</feature>
<sequence length="415" mass="47540">MDKINKKLFKILAGYQNYEWGKIGESSQVYQMVKCWNESLQLNQAYAELWMGTHVNCPSIAITENNQKVKLGDLIATQPDAYLGKEVKEKYNLQDQLPFLFKILSVNKALSIQAHPDIELAKKLFKEFPNIYKDPNHKPEMCIALTDYEALCNFCKADEIVENLKATPELKEVINNQELIDKFVSNKSKEDLKSIFTALFDASQDHITEQVKKLINRVQLKQDKNERDLLVIKLNEQYPNDVGIFVSYLLNYFKMKEGDCLVMAANEPHAYISGDCIECMAASDNVVRAGLTPKFKDKVTLCNMLTYEMKDPSILRQKVTFEDKNKGQIIELYSPEDYKDFSCLKISSKEGDLQKTVKLESGSIFIVIQGQAVAYVDEENSVNILKGDTYFVPANIEFSFKNSQNLVVFVCYSRY</sequence>
<dbReference type="Pfam" id="PF20511">
    <property type="entry name" value="PMI_typeI_cat"/>
    <property type="match status" value="1"/>
</dbReference>
<evidence type="ECO:0000256" key="6">
    <source>
        <dbReference type="ARBA" id="ARBA00022833"/>
    </source>
</evidence>
<accession>I7MMI6</accession>
<evidence type="ECO:0000313" key="13">
    <source>
        <dbReference type="Proteomes" id="UP000009168"/>
    </source>
</evidence>
<dbReference type="GO" id="GO:0009298">
    <property type="term" value="P:GDP-mannose biosynthetic process"/>
    <property type="evidence" value="ECO:0007669"/>
    <property type="project" value="UniProtKB-UniPathway"/>
</dbReference>
<evidence type="ECO:0000256" key="4">
    <source>
        <dbReference type="ARBA" id="ARBA00011956"/>
    </source>
</evidence>
<dbReference type="NCBIfam" id="TIGR00218">
    <property type="entry name" value="manA"/>
    <property type="match status" value="1"/>
</dbReference>
<dbReference type="CDD" id="cd02208">
    <property type="entry name" value="cupin_RmlC-like"/>
    <property type="match status" value="1"/>
</dbReference>
<feature type="domain" description="Phosphomannose isomerase type I catalytic" evidence="10">
    <location>
        <begin position="8"/>
        <end position="154"/>
    </location>
</feature>
<dbReference type="CDD" id="cd07011">
    <property type="entry name" value="cupin_PMI_type_I_N"/>
    <property type="match status" value="1"/>
</dbReference>
<dbReference type="HOGENOM" id="CLU_026967_2_1_1"/>
<name>I7MMI6_TETTS</name>
<organism evidence="12 13">
    <name type="scientific">Tetrahymena thermophila (strain SB210)</name>
    <dbReference type="NCBI Taxonomy" id="312017"/>
    <lineage>
        <taxon>Eukaryota</taxon>
        <taxon>Sar</taxon>
        <taxon>Alveolata</taxon>
        <taxon>Ciliophora</taxon>
        <taxon>Intramacronucleata</taxon>
        <taxon>Oligohymenophorea</taxon>
        <taxon>Hymenostomatida</taxon>
        <taxon>Tetrahymenina</taxon>
        <taxon>Tetrahymenidae</taxon>
        <taxon>Tetrahymena</taxon>
    </lineage>
</organism>
<dbReference type="PRINTS" id="PR00714">
    <property type="entry name" value="MAN6PISMRASE"/>
</dbReference>
<dbReference type="EMBL" id="GG662435">
    <property type="protein sequence ID" value="EAS04929.1"/>
    <property type="molecule type" value="Genomic_DNA"/>
</dbReference>
<dbReference type="Proteomes" id="UP000009168">
    <property type="component" value="Unassembled WGS sequence"/>
</dbReference>
<protein>
    <recommendedName>
        <fullName evidence="4">mannose-6-phosphate isomerase</fullName>
        <ecNumber evidence="4">5.3.1.8</ecNumber>
    </recommendedName>
</protein>
<dbReference type="Gene3D" id="2.60.120.10">
    <property type="entry name" value="Jelly Rolls"/>
    <property type="match status" value="2"/>
</dbReference>